<accession>A0A4S3LZS7</accession>
<name>A0A4S3LZS7_9FLAO</name>
<dbReference type="AlphaFoldDB" id="A0A4S3LZS7"/>
<gene>
    <name evidence="1" type="ORF">E7Z59_08210</name>
</gene>
<organism evidence="1 2">
    <name type="scientific">Robertkochia marina</name>
    <dbReference type="NCBI Taxonomy" id="1227945"/>
    <lineage>
        <taxon>Bacteria</taxon>
        <taxon>Pseudomonadati</taxon>
        <taxon>Bacteroidota</taxon>
        <taxon>Flavobacteriia</taxon>
        <taxon>Flavobacteriales</taxon>
        <taxon>Flavobacteriaceae</taxon>
        <taxon>Robertkochia</taxon>
    </lineage>
</organism>
<reference evidence="1 2" key="1">
    <citation type="submission" date="2019-04" db="EMBL/GenBank/DDBJ databases">
        <title>Draft genome sequence of Robertkochia marina CC-AMO-30D.</title>
        <authorList>
            <person name="Hameed A."/>
            <person name="Lin S.-Y."/>
            <person name="Shahina M."/>
            <person name="Lai W.-A."/>
            <person name="Young C.-C."/>
        </authorList>
    </citation>
    <scope>NUCLEOTIDE SEQUENCE [LARGE SCALE GENOMIC DNA]</scope>
    <source>
        <strain evidence="1 2">CC-AMO-30D</strain>
    </source>
</reference>
<dbReference type="EMBL" id="SSMC01000002">
    <property type="protein sequence ID" value="THD67632.1"/>
    <property type="molecule type" value="Genomic_DNA"/>
</dbReference>
<comment type="caution">
    <text evidence="1">The sequence shown here is derived from an EMBL/GenBank/DDBJ whole genome shotgun (WGS) entry which is preliminary data.</text>
</comment>
<dbReference type="InterPro" id="IPR048012">
    <property type="entry name" value="BfmA-like_N"/>
</dbReference>
<dbReference type="OrthoDB" id="1441069at2"/>
<proteinExistence type="predicted"/>
<dbReference type="RefSeq" id="WP_136335837.1">
    <property type="nucleotide sequence ID" value="NZ_QXMP01000008.1"/>
</dbReference>
<protein>
    <submittedName>
        <fullName evidence="1">Uncharacterized protein</fullName>
    </submittedName>
</protein>
<evidence type="ECO:0000313" key="1">
    <source>
        <dbReference type="EMBL" id="THD67632.1"/>
    </source>
</evidence>
<dbReference type="NCBIfam" id="NF041200">
    <property type="entry name" value="mob_BfmA_Nterm"/>
    <property type="match status" value="1"/>
</dbReference>
<keyword evidence="2" id="KW-1185">Reference proteome</keyword>
<evidence type="ECO:0000313" key="2">
    <source>
        <dbReference type="Proteomes" id="UP000305939"/>
    </source>
</evidence>
<sequence length="154" mass="18263">MNTYANIRAYKDIIDQFRDFAKHQGLMQSQALKFLLDHYHESEDQQPEVISNDHPIVQRIEETISIIRNIEKNQTKPILALLQLLFEEQPQNRPPSKHQDSNELSELENHCKLLHHQIQDLVRKIEPVSPPFSKSYFRIQLSDTEYEKLLNTFN</sequence>
<dbReference type="Proteomes" id="UP000305939">
    <property type="component" value="Unassembled WGS sequence"/>
</dbReference>